<keyword evidence="3" id="KW-1185">Reference proteome</keyword>
<proteinExistence type="predicted"/>
<dbReference type="RefSeq" id="WP_142492902.1">
    <property type="nucleotide sequence ID" value="NZ_FXTO01000007.1"/>
</dbReference>
<feature type="transmembrane region" description="Helical" evidence="1">
    <location>
        <begin position="159"/>
        <end position="178"/>
    </location>
</feature>
<accession>A0A521CSR9</accession>
<dbReference type="AlphaFoldDB" id="A0A521CSR9"/>
<gene>
    <name evidence="2" type="ORF">SAMN06265173_107123</name>
</gene>
<keyword evidence="1" id="KW-1133">Transmembrane helix</keyword>
<dbReference type="EMBL" id="FXTO01000007">
    <property type="protein sequence ID" value="SMO62472.1"/>
    <property type="molecule type" value="Genomic_DNA"/>
</dbReference>
<dbReference type="Proteomes" id="UP000316030">
    <property type="component" value="Unassembled WGS sequence"/>
</dbReference>
<evidence type="ECO:0008006" key="4">
    <source>
        <dbReference type="Google" id="ProtNLM"/>
    </source>
</evidence>
<protein>
    <recommendedName>
        <fullName evidence="4">Aspartate carbamoyltransferase catalytic subunit</fullName>
    </recommendedName>
</protein>
<organism evidence="2 3">
    <name type="scientific">Thalassovita litoralis</name>
    <dbReference type="NCBI Taxonomy" id="1010611"/>
    <lineage>
        <taxon>Bacteria</taxon>
        <taxon>Pseudomonadati</taxon>
        <taxon>Pseudomonadota</taxon>
        <taxon>Alphaproteobacteria</taxon>
        <taxon>Rhodobacterales</taxon>
        <taxon>Roseobacteraceae</taxon>
        <taxon>Thalassovita</taxon>
    </lineage>
</organism>
<dbReference type="OrthoDB" id="7875742at2"/>
<sequence length="183" mass="19770">MSDRIEVPTGETGVVRLFAVDLPPEDIEDFADFEREGWPLISALGLYDLNPSYVEIFPVDQLDDMGLTGYLNAAYNIAPEDLRDDRIALNQIKGHVALISSPAFRGKAQTLRLHSPLRWLGTWAEPTPELDLTPIRSDAAHGTIGGIGAPAPPPRFPRWIGAALVLAGIAIGLLIFALSPHGG</sequence>
<evidence type="ECO:0000256" key="1">
    <source>
        <dbReference type="SAM" id="Phobius"/>
    </source>
</evidence>
<evidence type="ECO:0000313" key="2">
    <source>
        <dbReference type="EMBL" id="SMO62472.1"/>
    </source>
</evidence>
<reference evidence="2 3" key="1">
    <citation type="submission" date="2017-05" db="EMBL/GenBank/DDBJ databases">
        <authorList>
            <person name="Varghese N."/>
            <person name="Submissions S."/>
        </authorList>
    </citation>
    <scope>NUCLEOTIDE SEQUENCE [LARGE SCALE GENOMIC DNA]</scope>
    <source>
        <strain evidence="2 3">DSM 29506</strain>
    </source>
</reference>
<keyword evidence="1" id="KW-0472">Membrane</keyword>
<evidence type="ECO:0000313" key="3">
    <source>
        <dbReference type="Proteomes" id="UP000316030"/>
    </source>
</evidence>
<keyword evidence="1" id="KW-0812">Transmembrane</keyword>
<name>A0A521CSR9_9RHOB</name>